<dbReference type="OrthoDB" id="10022583at2759"/>
<sequence>MATNYQKLGDHSRQGFSQRLNSTEEKKFPTSRKLPDWVWKALVKILGIKLKGQTRVSCLSVFLQAITLLLACVFSVTGMIHTVYDVKSSSSQTTLTIGCSNIVIGFGWVCLGIYSQKLAGRLFSNRNFSESVRIHSRTFFKISAVGLVTFLSVTMIALNCYSDFSVFGPNNCDTIFLHNSICHIMYSSHVAFSIMSLIWNLLVCCILLSVCRTHTMGLRKFGMLLEEDARNYVQRFQKQEPVHLSLLNQVVSEEGADFFIWDDNIAIKPDLPETQTEGGVEKSVDSEGQDNSVSIVDITESINYIETNKDAFEESDDIPSKYSLKSVLTTDQILHYYWRLSKRMQLTSTCLQRWMASWIAFIIIWCGDYILYWISHHAKVLGILEFLIPLALLFIATSAFAEANFEGERMIQCIYPTEDRLRVQAFLRQQPLQMKVFNISVSYNAILGVILAFAAAIASRIILDELSM</sequence>
<name>A0A8W8NJL7_MAGGI</name>
<proteinExistence type="predicted"/>
<dbReference type="Proteomes" id="UP000005408">
    <property type="component" value="Unassembled WGS sequence"/>
</dbReference>
<feature type="transmembrane region" description="Helical" evidence="1">
    <location>
        <begin position="441"/>
        <end position="463"/>
    </location>
</feature>
<dbReference type="EnsemblMetazoa" id="G5570.7">
    <property type="protein sequence ID" value="G5570.7:cds"/>
    <property type="gene ID" value="G5570"/>
</dbReference>
<dbReference type="PANTHER" id="PTHR35555">
    <property type="entry name" value="ENDONUCLEASE-REVERSE TRANSCRIPTASE"/>
    <property type="match status" value="1"/>
</dbReference>
<feature type="transmembrane region" description="Helical" evidence="1">
    <location>
        <begin position="380"/>
        <end position="401"/>
    </location>
</feature>
<protein>
    <submittedName>
        <fullName evidence="2">Uncharacterized protein</fullName>
    </submittedName>
</protein>
<dbReference type="EnsemblMetazoa" id="G5570.4">
    <property type="protein sequence ID" value="G5570.4:cds"/>
    <property type="gene ID" value="G5570"/>
</dbReference>
<keyword evidence="1" id="KW-1133">Transmembrane helix</keyword>
<accession>A0A8W8NJL7</accession>
<dbReference type="EnsemblMetazoa" id="G5570.2">
    <property type="protein sequence ID" value="G5570.2:cds"/>
    <property type="gene ID" value="G5570"/>
</dbReference>
<dbReference type="OMA" id="FPRAICT"/>
<dbReference type="AlphaFoldDB" id="A0A8W8NJL7"/>
<evidence type="ECO:0000313" key="2">
    <source>
        <dbReference type="EnsemblMetazoa" id="G5570.7:cds"/>
    </source>
</evidence>
<keyword evidence="1" id="KW-0812">Transmembrane</keyword>
<evidence type="ECO:0000256" key="1">
    <source>
        <dbReference type="SAM" id="Phobius"/>
    </source>
</evidence>
<feature type="transmembrane region" description="Helical" evidence="1">
    <location>
        <begin position="139"/>
        <end position="158"/>
    </location>
</feature>
<keyword evidence="1" id="KW-0472">Membrane</keyword>
<dbReference type="EnsemblMetazoa" id="G5570.6">
    <property type="protein sequence ID" value="G5570.6:cds"/>
    <property type="gene ID" value="G5570"/>
</dbReference>
<feature type="transmembrane region" description="Helical" evidence="1">
    <location>
        <begin position="354"/>
        <end position="374"/>
    </location>
</feature>
<dbReference type="EnsemblMetazoa" id="G5570.1">
    <property type="protein sequence ID" value="G5570.1:cds"/>
    <property type="gene ID" value="G5570"/>
</dbReference>
<organism evidence="2 3">
    <name type="scientific">Magallana gigas</name>
    <name type="common">Pacific oyster</name>
    <name type="synonym">Crassostrea gigas</name>
    <dbReference type="NCBI Taxonomy" id="29159"/>
    <lineage>
        <taxon>Eukaryota</taxon>
        <taxon>Metazoa</taxon>
        <taxon>Spiralia</taxon>
        <taxon>Lophotrochozoa</taxon>
        <taxon>Mollusca</taxon>
        <taxon>Bivalvia</taxon>
        <taxon>Autobranchia</taxon>
        <taxon>Pteriomorphia</taxon>
        <taxon>Ostreida</taxon>
        <taxon>Ostreoidea</taxon>
        <taxon>Ostreidae</taxon>
        <taxon>Magallana</taxon>
    </lineage>
</organism>
<evidence type="ECO:0000313" key="3">
    <source>
        <dbReference type="Proteomes" id="UP000005408"/>
    </source>
</evidence>
<feature type="transmembrane region" description="Helical" evidence="1">
    <location>
        <begin position="59"/>
        <end position="83"/>
    </location>
</feature>
<feature type="transmembrane region" description="Helical" evidence="1">
    <location>
        <begin position="190"/>
        <end position="211"/>
    </location>
</feature>
<keyword evidence="3" id="KW-1185">Reference proteome</keyword>
<dbReference type="PANTHER" id="PTHR35555:SF3">
    <property type="entry name" value="ENDONUCLEASE-REVERSE TRANSCRIPTASE"/>
    <property type="match status" value="1"/>
</dbReference>
<reference evidence="2" key="1">
    <citation type="submission" date="2022-08" db="UniProtKB">
        <authorList>
            <consortium name="EnsemblMetazoa"/>
        </authorList>
    </citation>
    <scope>IDENTIFICATION</scope>
    <source>
        <strain evidence="2">05x7-T-G4-1.051#20</strain>
    </source>
</reference>
<feature type="transmembrane region" description="Helical" evidence="1">
    <location>
        <begin position="95"/>
        <end position="114"/>
    </location>
</feature>